<protein>
    <submittedName>
        <fullName evidence="1">Uncharacterized protein</fullName>
    </submittedName>
</protein>
<keyword evidence="2" id="KW-1185">Reference proteome</keyword>
<organism evidence="1 2">
    <name type="scientific">Ornithinimicrobium faecis</name>
    <dbReference type="NCBI Taxonomy" id="2934158"/>
    <lineage>
        <taxon>Bacteria</taxon>
        <taxon>Bacillati</taxon>
        <taxon>Actinomycetota</taxon>
        <taxon>Actinomycetes</taxon>
        <taxon>Micrococcales</taxon>
        <taxon>Ornithinimicrobiaceae</taxon>
        <taxon>Ornithinimicrobium</taxon>
    </lineage>
</organism>
<gene>
    <name evidence="1" type="ORF">NF556_19915</name>
</gene>
<name>A0ABY4YST9_9MICO</name>
<evidence type="ECO:0000313" key="1">
    <source>
        <dbReference type="EMBL" id="USQ79825.1"/>
    </source>
</evidence>
<dbReference type="Proteomes" id="UP001056455">
    <property type="component" value="Chromosome"/>
</dbReference>
<accession>A0ABY4YST9</accession>
<dbReference type="EMBL" id="CP099489">
    <property type="protein sequence ID" value="USQ79825.1"/>
    <property type="molecule type" value="Genomic_DNA"/>
</dbReference>
<sequence>MGAWDEYAVGRAGMSGASLAHVWQGPAPQALEDDLVNLDATIVDPFDT</sequence>
<reference evidence="1" key="1">
    <citation type="submission" date="2022-06" db="EMBL/GenBank/DDBJ databases">
        <title>Ornithinimicrobium HY1793.</title>
        <authorList>
            <person name="Huang Y."/>
        </authorList>
    </citation>
    <scope>NUCLEOTIDE SEQUENCE</scope>
    <source>
        <strain evidence="1">HY1793</strain>
    </source>
</reference>
<dbReference type="RefSeq" id="WP_252592929.1">
    <property type="nucleotide sequence ID" value="NZ_CP099489.1"/>
</dbReference>
<proteinExistence type="predicted"/>
<evidence type="ECO:0000313" key="2">
    <source>
        <dbReference type="Proteomes" id="UP001056455"/>
    </source>
</evidence>